<protein>
    <submittedName>
        <fullName evidence="2">YD repeat-containing protein</fullName>
    </submittedName>
</protein>
<dbReference type="NCBIfam" id="TIGR01643">
    <property type="entry name" value="YD_repeat_2x"/>
    <property type="match status" value="1"/>
</dbReference>
<proteinExistence type="predicted"/>
<dbReference type="Proteomes" id="UP000183461">
    <property type="component" value="Unassembled WGS sequence"/>
</dbReference>
<accession>A0A1K1PNF9</accession>
<name>A0A1K1PNF9_RUMFL</name>
<evidence type="ECO:0000313" key="3">
    <source>
        <dbReference type="Proteomes" id="UP000183461"/>
    </source>
</evidence>
<dbReference type="RefSeq" id="WP_072301075.1">
    <property type="nucleotide sequence ID" value="NZ_FPIP01000009.1"/>
</dbReference>
<evidence type="ECO:0000256" key="1">
    <source>
        <dbReference type="SAM" id="Phobius"/>
    </source>
</evidence>
<gene>
    <name evidence="2" type="ORF">SAMN02910280_2903</name>
</gene>
<dbReference type="InterPro" id="IPR006530">
    <property type="entry name" value="YD"/>
</dbReference>
<keyword evidence="1" id="KW-0812">Transmembrane</keyword>
<sequence>MMEIYAIVFIDFIKCDTMKEICFIEQNAFVKRTGGDMKMMKKLKYCLFICLGACVMFGCTLFDAILEDPDDNKPGNPEMPTSSVSTDVSSVTTKVTTSTAIVTTTVPDTTFPADEVGKLSYEYDNLGRLVKVVHDEKNYIEYEYDANGNITKIINVVDGKKTSEN</sequence>
<reference evidence="2 3" key="1">
    <citation type="submission" date="2016-11" db="EMBL/GenBank/DDBJ databases">
        <authorList>
            <person name="Jaros S."/>
            <person name="Januszkiewicz K."/>
            <person name="Wedrychowicz H."/>
        </authorList>
    </citation>
    <scope>NUCLEOTIDE SEQUENCE [LARGE SCALE GENOMIC DNA]</scope>
    <source>
        <strain evidence="2 3">YL228</strain>
    </source>
</reference>
<organism evidence="2 3">
    <name type="scientific">Ruminococcus flavefaciens</name>
    <dbReference type="NCBI Taxonomy" id="1265"/>
    <lineage>
        <taxon>Bacteria</taxon>
        <taxon>Bacillati</taxon>
        <taxon>Bacillota</taxon>
        <taxon>Clostridia</taxon>
        <taxon>Eubacteriales</taxon>
        <taxon>Oscillospiraceae</taxon>
        <taxon>Ruminococcus</taxon>
    </lineage>
</organism>
<keyword evidence="1" id="KW-0472">Membrane</keyword>
<evidence type="ECO:0000313" key="2">
    <source>
        <dbReference type="EMBL" id="SFW48965.1"/>
    </source>
</evidence>
<keyword evidence="1" id="KW-1133">Transmembrane helix</keyword>
<dbReference type="AlphaFoldDB" id="A0A1K1PNF9"/>
<feature type="transmembrane region" description="Helical" evidence="1">
    <location>
        <begin position="45"/>
        <end position="66"/>
    </location>
</feature>
<dbReference type="Gene3D" id="2.180.10.10">
    <property type="entry name" value="RHS repeat-associated core"/>
    <property type="match status" value="1"/>
</dbReference>
<dbReference type="EMBL" id="FPIP01000009">
    <property type="protein sequence ID" value="SFW48965.1"/>
    <property type="molecule type" value="Genomic_DNA"/>
</dbReference>